<reference evidence="2 3" key="1">
    <citation type="submission" date="2021-06" db="EMBL/GenBank/DDBJ databases">
        <authorList>
            <person name="Palmer J.M."/>
        </authorList>
    </citation>
    <scope>NUCLEOTIDE SEQUENCE [LARGE SCALE GENOMIC DNA]</scope>
    <source>
        <strain evidence="2 3">XC_2019</strain>
        <tissue evidence="2">Muscle</tissue>
    </source>
</reference>
<protein>
    <submittedName>
        <fullName evidence="2">Uncharacterized protein</fullName>
    </submittedName>
</protein>
<feature type="region of interest" description="Disordered" evidence="1">
    <location>
        <begin position="1"/>
        <end position="58"/>
    </location>
</feature>
<evidence type="ECO:0000313" key="3">
    <source>
        <dbReference type="Proteomes" id="UP001434883"/>
    </source>
</evidence>
<comment type="caution">
    <text evidence="2">The sequence shown here is derived from an EMBL/GenBank/DDBJ whole genome shotgun (WGS) entry which is preliminary data.</text>
</comment>
<evidence type="ECO:0000256" key="1">
    <source>
        <dbReference type="SAM" id="MobiDB-lite"/>
    </source>
</evidence>
<proteinExistence type="predicted"/>
<feature type="compositionally biased region" description="Polar residues" evidence="1">
    <location>
        <begin position="28"/>
        <end position="47"/>
    </location>
</feature>
<keyword evidence="3" id="KW-1185">Reference proteome</keyword>
<sequence>RDVRPKSSSGTRKPAVLPPPPKRMTRPVSLSPQTAQPQNHGQGSSSGAPEGLDVPEEEDTVLLDVGLEIQEFQEQGHMFTSFRQVPSERCFAGVVRDPSPKRCCVSPTQSPKHNFPANVFALKAPSLGALTVFLSTTVVPNV</sequence>
<accession>A0ABV0QYV6</accession>
<gene>
    <name evidence="2" type="ORF">XENOCAPTIV_006625</name>
</gene>
<feature type="compositionally biased region" description="Polar residues" evidence="1">
    <location>
        <begin position="1"/>
        <end position="11"/>
    </location>
</feature>
<dbReference type="EMBL" id="JAHRIN010026945">
    <property type="protein sequence ID" value="MEQ2201035.1"/>
    <property type="molecule type" value="Genomic_DNA"/>
</dbReference>
<evidence type="ECO:0000313" key="2">
    <source>
        <dbReference type="EMBL" id="MEQ2201035.1"/>
    </source>
</evidence>
<organism evidence="2 3">
    <name type="scientific">Xenoophorus captivus</name>
    <dbReference type="NCBI Taxonomy" id="1517983"/>
    <lineage>
        <taxon>Eukaryota</taxon>
        <taxon>Metazoa</taxon>
        <taxon>Chordata</taxon>
        <taxon>Craniata</taxon>
        <taxon>Vertebrata</taxon>
        <taxon>Euteleostomi</taxon>
        <taxon>Actinopterygii</taxon>
        <taxon>Neopterygii</taxon>
        <taxon>Teleostei</taxon>
        <taxon>Neoteleostei</taxon>
        <taxon>Acanthomorphata</taxon>
        <taxon>Ovalentaria</taxon>
        <taxon>Atherinomorphae</taxon>
        <taxon>Cyprinodontiformes</taxon>
        <taxon>Goodeidae</taxon>
        <taxon>Xenoophorus</taxon>
    </lineage>
</organism>
<name>A0ABV0QYV6_9TELE</name>
<dbReference type="Proteomes" id="UP001434883">
    <property type="component" value="Unassembled WGS sequence"/>
</dbReference>
<feature type="non-terminal residue" evidence="2">
    <location>
        <position position="1"/>
    </location>
</feature>